<keyword evidence="2" id="KW-1185">Reference proteome</keyword>
<sequence length="190" mass="20310">MSARLKRRSTGWTSNAIIGLLLTSAIVRIGITAGPAMADSTTASVDENAPIAIDTADTGSLLAALQAREIRLDERDSQISERMQALHVAETEIEEKLQALIVAEERLSATLALADGASESDLMRLTTVYENMKPKEAAALFTEMAPQFAAGFLGMMRPDVAALIMTELEPEVAYSFSVVLAGRNANVPTD</sequence>
<keyword evidence="1" id="KW-0282">Flagellum</keyword>
<keyword evidence="1" id="KW-0966">Cell projection</keyword>
<dbReference type="OrthoDB" id="9791432at2"/>
<keyword evidence="1" id="KW-0969">Cilium</keyword>
<comment type="caution">
    <text evidence="1">The sequence shown here is derived from an EMBL/GenBank/DDBJ whole genome shotgun (WGS) entry which is preliminary data.</text>
</comment>
<dbReference type="AlphaFoldDB" id="A0A2T0VZ46"/>
<evidence type="ECO:0000313" key="2">
    <source>
        <dbReference type="Proteomes" id="UP000238007"/>
    </source>
</evidence>
<organism evidence="1 2">
    <name type="scientific">Yoonia maritima</name>
    <dbReference type="NCBI Taxonomy" id="1435347"/>
    <lineage>
        <taxon>Bacteria</taxon>
        <taxon>Pseudomonadati</taxon>
        <taxon>Pseudomonadota</taxon>
        <taxon>Alphaproteobacteria</taxon>
        <taxon>Rhodobacterales</taxon>
        <taxon>Paracoccaceae</taxon>
        <taxon>Yoonia</taxon>
    </lineage>
</organism>
<reference evidence="1 2" key="1">
    <citation type="submission" date="2018-03" db="EMBL/GenBank/DDBJ databases">
        <title>Genomic Encyclopedia of Archaeal and Bacterial Type Strains, Phase II (KMG-II): from individual species to whole genera.</title>
        <authorList>
            <person name="Goeker M."/>
        </authorList>
    </citation>
    <scope>NUCLEOTIDE SEQUENCE [LARGE SCALE GENOMIC DNA]</scope>
    <source>
        <strain evidence="1 2">DSM 101533</strain>
    </source>
</reference>
<proteinExistence type="predicted"/>
<accession>A0A2T0VZ46</accession>
<dbReference type="Proteomes" id="UP000238007">
    <property type="component" value="Unassembled WGS sequence"/>
</dbReference>
<dbReference type="RefSeq" id="WP_106357154.1">
    <property type="nucleotide sequence ID" value="NZ_PVTP01000005.1"/>
</dbReference>
<name>A0A2T0VZ46_9RHOB</name>
<gene>
    <name evidence="1" type="ORF">CLV80_10598</name>
</gene>
<dbReference type="EMBL" id="PVTP01000005">
    <property type="protein sequence ID" value="PRY77615.1"/>
    <property type="molecule type" value="Genomic_DNA"/>
</dbReference>
<evidence type="ECO:0000313" key="1">
    <source>
        <dbReference type="EMBL" id="PRY77615.1"/>
    </source>
</evidence>
<protein>
    <submittedName>
        <fullName evidence="1">Flagellar motility protein MotE (MotC chaperone)</fullName>
    </submittedName>
</protein>
<dbReference type="SUPFAM" id="SSF158791">
    <property type="entry name" value="MgtE N-terminal domain-like"/>
    <property type="match status" value="1"/>
</dbReference>